<name>A0A449B1W0_9BACT</name>
<sequence length="104" mass="12452">MCYIALTYQINSYKKVYIRREYDDIFLNGIKIEEIDQKPQLSVKLNNQISNYSFKYLLDENQIKITSPSLLLKMKENNIFEIYCTYNSGKTTFLEYILKQILVK</sequence>
<evidence type="ECO:0000313" key="1">
    <source>
        <dbReference type="EMBL" id="VEU74514.1"/>
    </source>
</evidence>
<proteinExistence type="predicted"/>
<protein>
    <submittedName>
        <fullName evidence="1">Uncharacterized protein</fullName>
    </submittedName>
</protein>
<reference evidence="1 2" key="1">
    <citation type="submission" date="2019-01" db="EMBL/GenBank/DDBJ databases">
        <authorList>
            <consortium name="Pathogen Informatics"/>
        </authorList>
    </citation>
    <scope>NUCLEOTIDE SEQUENCE [LARGE SCALE GENOMIC DNA]</scope>
    <source>
        <strain evidence="1 2">NCTC10181</strain>
    </source>
</reference>
<evidence type="ECO:0000313" key="2">
    <source>
        <dbReference type="Proteomes" id="UP000290985"/>
    </source>
</evidence>
<keyword evidence="2" id="KW-1185">Reference proteome</keyword>
<dbReference type="NCBIfam" id="NF045999">
    <property type="entry name" value="MAG1140_fam"/>
    <property type="match status" value="1"/>
</dbReference>
<organism evidence="1 2">
    <name type="scientific">Mycoplasmopsis citelli</name>
    <dbReference type="NCBI Taxonomy" id="171281"/>
    <lineage>
        <taxon>Bacteria</taxon>
        <taxon>Bacillati</taxon>
        <taxon>Mycoplasmatota</taxon>
        <taxon>Mycoplasmoidales</taxon>
        <taxon>Metamycoplasmataceae</taxon>
        <taxon>Mycoplasmopsis</taxon>
    </lineage>
</organism>
<dbReference type="AlphaFoldDB" id="A0A449B1W0"/>
<accession>A0A449B1W0</accession>
<gene>
    <name evidence="1" type="ORF">NCTC10181_00363</name>
</gene>
<dbReference type="Proteomes" id="UP000290985">
    <property type="component" value="Chromosome"/>
</dbReference>
<dbReference type="KEGG" id="mcit:NCTC10181_00363"/>
<dbReference type="EMBL" id="LR215036">
    <property type="protein sequence ID" value="VEU74514.1"/>
    <property type="molecule type" value="Genomic_DNA"/>
</dbReference>